<keyword evidence="3" id="KW-0132">Cell division</keyword>
<keyword evidence="6" id="KW-0067">ATP-binding</keyword>
<dbReference type="GO" id="GO:0005634">
    <property type="term" value="C:nucleus"/>
    <property type="evidence" value="ECO:0007669"/>
    <property type="project" value="UniProtKB-SubCell"/>
</dbReference>
<dbReference type="SMART" id="SM00968">
    <property type="entry name" value="SMC_hinge"/>
    <property type="match status" value="1"/>
</dbReference>
<keyword evidence="9 11" id="KW-0539">Nucleus</keyword>
<dbReference type="CDD" id="cd03273">
    <property type="entry name" value="ABC_SMC2_euk"/>
    <property type="match status" value="1"/>
</dbReference>
<dbReference type="Pfam" id="PF06470">
    <property type="entry name" value="SMC_hinge"/>
    <property type="match status" value="1"/>
</dbReference>
<comment type="caution">
    <text evidence="15">The sequence shown here is derived from an EMBL/GenBank/DDBJ whole genome shotgun (WGS) entry which is preliminary data.</text>
</comment>
<feature type="coiled-coil region" evidence="12">
    <location>
        <begin position="273"/>
        <end position="300"/>
    </location>
</feature>
<evidence type="ECO:0000256" key="6">
    <source>
        <dbReference type="ARBA" id="ARBA00022840"/>
    </source>
</evidence>
<dbReference type="SUPFAM" id="SSF57997">
    <property type="entry name" value="Tropomyosin"/>
    <property type="match status" value="1"/>
</dbReference>
<evidence type="ECO:0000259" key="14">
    <source>
        <dbReference type="SMART" id="SM00968"/>
    </source>
</evidence>
<dbReference type="Proteomes" id="UP001530377">
    <property type="component" value="Unassembled WGS sequence"/>
</dbReference>
<evidence type="ECO:0000256" key="2">
    <source>
        <dbReference type="ARBA" id="ARBA00005231"/>
    </source>
</evidence>
<keyword evidence="10" id="KW-0131">Cell cycle</keyword>
<feature type="compositionally biased region" description="Polar residues" evidence="13">
    <location>
        <begin position="1180"/>
        <end position="1201"/>
    </location>
</feature>
<dbReference type="GO" id="GO:0005524">
    <property type="term" value="F:ATP binding"/>
    <property type="evidence" value="ECO:0007669"/>
    <property type="project" value="UniProtKB-KW"/>
</dbReference>
<dbReference type="PIRSF" id="PIRSF005719">
    <property type="entry name" value="SMC"/>
    <property type="match status" value="1"/>
</dbReference>
<keyword evidence="7 12" id="KW-0175">Coiled coil</keyword>
<organism evidence="15 16">
    <name type="scientific">Cyclostephanos tholiformis</name>
    <dbReference type="NCBI Taxonomy" id="382380"/>
    <lineage>
        <taxon>Eukaryota</taxon>
        <taxon>Sar</taxon>
        <taxon>Stramenopiles</taxon>
        <taxon>Ochrophyta</taxon>
        <taxon>Bacillariophyta</taxon>
        <taxon>Coscinodiscophyceae</taxon>
        <taxon>Thalassiosirophycidae</taxon>
        <taxon>Stephanodiscales</taxon>
        <taxon>Stephanodiscaceae</taxon>
        <taxon>Cyclostephanos</taxon>
    </lineage>
</organism>
<dbReference type="InterPro" id="IPR003395">
    <property type="entry name" value="RecF/RecN/SMC_N"/>
</dbReference>
<dbReference type="Gene3D" id="3.40.50.300">
    <property type="entry name" value="P-loop containing nucleotide triphosphate hydrolases"/>
    <property type="match status" value="2"/>
</dbReference>
<feature type="domain" description="SMC hinge" evidence="14">
    <location>
        <begin position="527"/>
        <end position="649"/>
    </location>
</feature>
<evidence type="ECO:0000256" key="10">
    <source>
        <dbReference type="ARBA" id="ARBA00023306"/>
    </source>
</evidence>
<evidence type="ECO:0000313" key="15">
    <source>
        <dbReference type="EMBL" id="KAL3827563.1"/>
    </source>
</evidence>
<proteinExistence type="inferred from homology"/>
<dbReference type="AlphaFoldDB" id="A0ABD3STL5"/>
<accession>A0ABD3STL5</accession>
<dbReference type="Pfam" id="PF02463">
    <property type="entry name" value="SMC_N"/>
    <property type="match status" value="1"/>
</dbReference>
<evidence type="ECO:0000256" key="4">
    <source>
        <dbReference type="ARBA" id="ARBA00022741"/>
    </source>
</evidence>
<dbReference type="SUPFAM" id="SSF52540">
    <property type="entry name" value="P-loop containing nucleoside triphosphate hydrolases"/>
    <property type="match status" value="1"/>
</dbReference>
<evidence type="ECO:0000313" key="16">
    <source>
        <dbReference type="Proteomes" id="UP001530377"/>
    </source>
</evidence>
<keyword evidence="5" id="KW-0498">Mitosis</keyword>
<comment type="similarity">
    <text evidence="2">Belongs to the SMC family. SMC2 subfamily.</text>
</comment>
<protein>
    <recommendedName>
        <fullName evidence="11">Structural maintenance of chromosomes protein</fullName>
    </recommendedName>
</protein>
<dbReference type="InterPro" id="IPR010935">
    <property type="entry name" value="SMC_hinge"/>
</dbReference>
<keyword evidence="4" id="KW-0547">Nucleotide-binding</keyword>
<dbReference type="InterPro" id="IPR027417">
    <property type="entry name" value="P-loop_NTPase"/>
</dbReference>
<evidence type="ECO:0000256" key="11">
    <source>
        <dbReference type="PIRNR" id="PIRNR005719"/>
    </source>
</evidence>
<feature type="region of interest" description="Disordered" evidence="13">
    <location>
        <begin position="436"/>
        <end position="463"/>
    </location>
</feature>
<evidence type="ECO:0000256" key="12">
    <source>
        <dbReference type="SAM" id="Coils"/>
    </source>
</evidence>
<evidence type="ECO:0000256" key="8">
    <source>
        <dbReference type="ARBA" id="ARBA00023067"/>
    </source>
</evidence>
<dbReference type="Gene3D" id="1.20.5.170">
    <property type="match status" value="1"/>
</dbReference>
<sequence length="1220" mass="135532">MHIKEIVVDGFKSYAHRTVIAGFDPHFNAITGLNGSGKSNILDSICFVLGITNLSQVRAGNLAELVYKQGQAGVNKASVTIVFDNEDEASSPVGYEQCKEVNVTRQVLIGGKSKYLINGRNSPAGQVANLFHSVQLNVNNPHFLIMQGSALLSGRITKVLNMKPAEILGMVEEAAGTRMYENKKNAAIKTIEKKQMKVNEINSILSEEITPTLERLRGEKQQYLKWSKNNADIERIERFVVASEYVAAHNTLSKNSEDVAKMDEEMMLHEVTMRTANEQAKAKEDEIEELSQQMNSKLETAHNKAKADEESKSKDLVKATSAWKNKKLAVASARKDYEEAQTAVLETNNAVIETKNNISNKLSAIQKAKDELLQAEVNSTRLQIEYQNMCAGITSEEGDEGRTLPDQISNAHSDANNADAKAKQAQMKIDHLSKSLKTVERDMKKEQSSSTKLSEKRNVTMEKVESLRKKLSNTGFSESEFNELDNEKIDLEKSVLTLQEKVDTLSAQLEGRLAFKYSDPVRGFDRSKVKGLVARLIDVKLPKHSTALEVVAGGKLYQVVVDEAITGKALLNNGKLQRRVTIIPLDKIQPKRVSSATVDRASSMAKNLNTTAEPAIELVGFEEEVRSAIEHVFGSTLVVDGMQAANSICDATKTRTVTLDGDVYEPSGLISGGSKDNLGSTLSKISQLTAASKELKEKTQRLVIVDQKLNSMSSQMKQFEKLGGELEIATSELAAVEKHISQTSYGMLMDKFDAMKKEILDATAEVKQMERIKSEKWALYNELKKMEAQLTQEREKKLKDIESRVKEAKELVASKEKAAREAEVKSQELDLEMKSSQEDVQAAKEAVAVAEEVLHAAKEEEASFEMKVGQLKVAWEDAKSELDEIEKQLKTCSKDISTISKERAKLIQKAELAEIEAKKISIKIAKIHSEHAKAEKFLKSMMNKYAWIETEKEAFGVRGGDYDFVETNPEEMSKHLKDLQTEQLSLNKKINKKVMGMIEKAEGEYTELLRKRKVVENDKKKIETVIENLDVKKKVELERTWRKVNKDFGSIFSTLLPGTSAKLEPPEGMEAWEGLEVKIAFGDIWKQSLSELSGGQRSLIALSLILALLLYKPAPMYILDEVDAALDLSHTQNIGNMLKTHFSQSQFIVVSLKEGMFNNANVIFRTKFVDGVSTVSRTIGSGANSRPRSALTNGGSDSSNELAKRRKGYNGQGKENGVEA</sequence>
<dbReference type="GO" id="GO:0030261">
    <property type="term" value="P:chromosome condensation"/>
    <property type="evidence" value="ECO:0007669"/>
    <property type="project" value="UniProtKB-KW"/>
</dbReference>
<comment type="subcellular location">
    <subcellularLocation>
        <location evidence="1 11">Nucleus</location>
    </subcellularLocation>
</comment>
<dbReference type="FunFam" id="3.40.50.300:FF:000385">
    <property type="entry name" value="Structural maintenance of chromosomes 2"/>
    <property type="match status" value="1"/>
</dbReference>
<dbReference type="InterPro" id="IPR024704">
    <property type="entry name" value="SMC"/>
</dbReference>
<keyword evidence="16" id="KW-1185">Reference proteome</keyword>
<evidence type="ECO:0000256" key="13">
    <source>
        <dbReference type="SAM" id="MobiDB-lite"/>
    </source>
</evidence>
<dbReference type="Gene3D" id="3.30.70.1620">
    <property type="match status" value="1"/>
</dbReference>
<feature type="coiled-coil region" evidence="12">
    <location>
        <begin position="355"/>
        <end position="385"/>
    </location>
</feature>
<name>A0ABD3STL5_9STRA</name>
<dbReference type="InterPro" id="IPR027120">
    <property type="entry name" value="Smc2_ABC"/>
</dbReference>
<dbReference type="PANTHER" id="PTHR43977">
    <property type="entry name" value="STRUCTURAL MAINTENANCE OF CHROMOSOMES PROTEIN 3"/>
    <property type="match status" value="1"/>
</dbReference>
<dbReference type="Gene3D" id="1.20.1060.20">
    <property type="match status" value="1"/>
</dbReference>
<feature type="coiled-coil region" evidence="12">
    <location>
        <begin position="752"/>
        <end position="902"/>
    </location>
</feature>
<keyword evidence="8" id="KW-0226">DNA condensation</keyword>
<evidence type="ECO:0000256" key="3">
    <source>
        <dbReference type="ARBA" id="ARBA00022618"/>
    </source>
</evidence>
<dbReference type="GO" id="GO:0051301">
    <property type="term" value="P:cell division"/>
    <property type="evidence" value="ECO:0007669"/>
    <property type="project" value="UniProtKB-KW"/>
</dbReference>
<dbReference type="SUPFAM" id="SSF75553">
    <property type="entry name" value="Smc hinge domain"/>
    <property type="match status" value="1"/>
</dbReference>
<reference evidence="15 16" key="1">
    <citation type="submission" date="2024-10" db="EMBL/GenBank/DDBJ databases">
        <title>Updated reference genomes for cyclostephanoid diatoms.</title>
        <authorList>
            <person name="Roberts W.R."/>
            <person name="Alverson A.J."/>
        </authorList>
    </citation>
    <scope>NUCLEOTIDE SEQUENCE [LARGE SCALE GENOMIC DNA]</scope>
    <source>
        <strain evidence="15 16">AJA228-03</strain>
    </source>
</reference>
<evidence type="ECO:0000256" key="9">
    <source>
        <dbReference type="ARBA" id="ARBA00023242"/>
    </source>
</evidence>
<evidence type="ECO:0000256" key="5">
    <source>
        <dbReference type="ARBA" id="ARBA00022776"/>
    </source>
</evidence>
<evidence type="ECO:0000256" key="1">
    <source>
        <dbReference type="ARBA" id="ARBA00004123"/>
    </source>
</evidence>
<feature type="region of interest" description="Disordered" evidence="13">
    <location>
        <begin position="1180"/>
        <end position="1220"/>
    </location>
</feature>
<dbReference type="EMBL" id="JALLPB020000002">
    <property type="protein sequence ID" value="KAL3827563.1"/>
    <property type="molecule type" value="Genomic_DNA"/>
</dbReference>
<gene>
    <name evidence="15" type="ORF">ACHAXA_002060</name>
</gene>
<dbReference type="InterPro" id="IPR036277">
    <property type="entry name" value="SMC_hinge_sf"/>
</dbReference>
<evidence type="ECO:0000256" key="7">
    <source>
        <dbReference type="ARBA" id="ARBA00023054"/>
    </source>
</evidence>